<dbReference type="OrthoDB" id="69177at2759"/>
<protein>
    <submittedName>
        <fullName evidence="2">Uncharacterized protein</fullName>
    </submittedName>
</protein>
<feature type="compositionally biased region" description="Basic and acidic residues" evidence="1">
    <location>
        <begin position="257"/>
        <end position="273"/>
    </location>
</feature>
<dbReference type="AlphaFoldDB" id="A0A9W7DQ16"/>
<proteinExistence type="predicted"/>
<sequence length="273" mass="28857">MHKDKSTISVNIALNPPTSFTGGGTFFPDLLPLPLSPVVKPPTPGSGIIHLSSRLHAGVSLTSGVRSILVIFVDLKGSKEHGAGELQDKAKGMMKRGAYEGAIELLNESLSLNPTSPSAYHLRSSCHLSLNSLPSSLTDIRLACSLSPSDARCFNDLGVTLQSHGSPSGARGAWREAIRLLDLYEESGCIPAREAVSARLNLAVSMSYLDDYSGAASLLLEAKKLCVGSSLALPAKLEGDVDEMLEFCRRRRGGGRTGEEGRGRKDGGRGGET</sequence>
<organism evidence="2 3">
    <name type="scientific">Triparma retinervis</name>
    <dbReference type="NCBI Taxonomy" id="2557542"/>
    <lineage>
        <taxon>Eukaryota</taxon>
        <taxon>Sar</taxon>
        <taxon>Stramenopiles</taxon>
        <taxon>Ochrophyta</taxon>
        <taxon>Bolidophyceae</taxon>
        <taxon>Parmales</taxon>
        <taxon>Triparmaceae</taxon>
        <taxon>Triparma</taxon>
    </lineage>
</organism>
<gene>
    <name evidence="2" type="ORF">TrRE_jg5378</name>
</gene>
<dbReference type="EMBL" id="BRXZ01001966">
    <property type="protein sequence ID" value="GMH51033.1"/>
    <property type="molecule type" value="Genomic_DNA"/>
</dbReference>
<dbReference type="InterPro" id="IPR011990">
    <property type="entry name" value="TPR-like_helical_dom_sf"/>
</dbReference>
<dbReference type="Gene3D" id="2.60.120.620">
    <property type="entry name" value="q2cbj1_9rhob like domain"/>
    <property type="match status" value="1"/>
</dbReference>
<comment type="caution">
    <text evidence="2">The sequence shown here is derived from an EMBL/GenBank/DDBJ whole genome shotgun (WGS) entry which is preliminary data.</text>
</comment>
<reference evidence="2" key="1">
    <citation type="submission" date="2022-07" db="EMBL/GenBank/DDBJ databases">
        <title>Genome analysis of Parmales, a sister group of diatoms, reveals the evolutionary specialization of diatoms from phago-mixotrophs to photoautotrophs.</title>
        <authorList>
            <person name="Ban H."/>
            <person name="Sato S."/>
            <person name="Yoshikawa S."/>
            <person name="Kazumasa Y."/>
            <person name="Nakamura Y."/>
            <person name="Ichinomiya M."/>
            <person name="Saitoh K."/>
            <person name="Sato N."/>
            <person name="Blanc-Mathieu R."/>
            <person name="Endo H."/>
            <person name="Kuwata A."/>
            <person name="Ogata H."/>
        </authorList>
    </citation>
    <scope>NUCLEOTIDE SEQUENCE</scope>
</reference>
<evidence type="ECO:0000313" key="2">
    <source>
        <dbReference type="EMBL" id="GMH51033.1"/>
    </source>
</evidence>
<feature type="region of interest" description="Disordered" evidence="1">
    <location>
        <begin position="252"/>
        <end position="273"/>
    </location>
</feature>
<evidence type="ECO:0000256" key="1">
    <source>
        <dbReference type="SAM" id="MobiDB-lite"/>
    </source>
</evidence>
<name>A0A9W7DQ16_9STRA</name>
<keyword evidence="3" id="KW-1185">Reference proteome</keyword>
<accession>A0A9W7DQ16</accession>
<dbReference type="SUPFAM" id="SSF48452">
    <property type="entry name" value="TPR-like"/>
    <property type="match status" value="1"/>
</dbReference>
<dbReference type="Proteomes" id="UP001165082">
    <property type="component" value="Unassembled WGS sequence"/>
</dbReference>
<evidence type="ECO:0000313" key="3">
    <source>
        <dbReference type="Proteomes" id="UP001165082"/>
    </source>
</evidence>
<dbReference type="Gene3D" id="1.25.40.10">
    <property type="entry name" value="Tetratricopeptide repeat domain"/>
    <property type="match status" value="1"/>
</dbReference>